<dbReference type="Pfam" id="PF05845">
    <property type="entry name" value="PhnH"/>
    <property type="match status" value="1"/>
</dbReference>
<dbReference type="NCBIfam" id="TIGR03292">
    <property type="entry name" value="PhnH_redo"/>
    <property type="match status" value="1"/>
</dbReference>
<dbReference type="STRING" id="1416801.SAMN05192553_101319"/>
<evidence type="ECO:0000313" key="2">
    <source>
        <dbReference type="Proteomes" id="UP000199403"/>
    </source>
</evidence>
<dbReference type="GO" id="GO:0019634">
    <property type="term" value="P:organic phosphonate metabolic process"/>
    <property type="evidence" value="ECO:0007669"/>
    <property type="project" value="InterPro"/>
</dbReference>
<evidence type="ECO:0000313" key="1">
    <source>
        <dbReference type="EMBL" id="SEI79547.1"/>
    </source>
</evidence>
<gene>
    <name evidence="1" type="ORF">SAMN05192553_101319</name>
</gene>
<name>A0A1H6TQP8_9BACT</name>
<organism evidence="1 2">
    <name type="scientific">Cyclobacterium xiamenense</name>
    <dbReference type="NCBI Taxonomy" id="1297121"/>
    <lineage>
        <taxon>Bacteria</taxon>
        <taxon>Pseudomonadati</taxon>
        <taxon>Bacteroidota</taxon>
        <taxon>Cytophagia</taxon>
        <taxon>Cytophagales</taxon>
        <taxon>Cyclobacteriaceae</taxon>
        <taxon>Cyclobacterium</taxon>
    </lineage>
</organism>
<keyword evidence="2" id="KW-1185">Reference proteome</keyword>
<dbReference type="Proteomes" id="UP000199403">
    <property type="component" value="Unassembled WGS sequence"/>
</dbReference>
<dbReference type="EMBL" id="FNZH01000001">
    <property type="protein sequence ID" value="SEI79547.1"/>
    <property type="molecule type" value="Genomic_DNA"/>
</dbReference>
<dbReference type="AlphaFoldDB" id="A0A1H6TQP8"/>
<sequence length="200" mass="21918">MMANATPYDPIFDAQRHFRVLLDCMARPGKIAGLADVPLAMPTGLGLPAALIGFALLNEYTSFWIHPSLSEASSYFQRQTGSRSCPLEKADFLFGSVSMETNWVQKAPLGTAEYPESGSTLIAEINEISNEPLKGTMAITLKGPGIDQAKTLHVSGKSENFWHALREKNENYPLGVDTFLVTKSGLISAIPRSTKLDWER</sequence>
<dbReference type="SUPFAM" id="SSF159709">
    <property type="entry name" value="PhnH-like"/>
    <property type="match status" value="1"/>
</dbReference>
<dbReference type="OrthoDB" id="154477at2"/>
<proteinExistence type="predicted"/>
<dbReference type="InterPro" id="IPR038058">
    <property type="entry name" value="PhnH-like_sp"/>
</dbReference>
<dbReference type="Gene3D" id="3.40.50.11310">
    <property type="entry name" value="Bacterial phosphonate metabolism protein PhnH"/>
    <property type="match status" value="1"/>
</dbReference>
<dbReference type="RefSeq" id="WP_092168535.1">
    <property type="nucleotide sequence ID" value="NZ_FNZH01000001.1"/>
</dbReference>
<accession>A0A1H6TQP8</accession>
<dbReference type="InterPro" id="IPR008772">
    <property type="entry name" value="Phosphonate_metab_PhnH"/>
</dbReference>
<reference evidence="2" key="1">
    <citation type="submission" date="2016-10" db="EMBL/GenBank/DDBJ databases">
        <authorList>
            <person name="Varghese N."/>
            <person name="Submissions S."/>
        </authorList>
    </citation>
    <scope>NUCLEOTIDE SEQUENCE [LARGE SCALE GENOMIC DNA]</scope>
    <source>
        <strain evidence="2">IBRC-M 10761</strain>
    </source>
</reference>
<protein>
    <submittedName>
        <fullName evidence="1">Alpha-D-ribose 1-methylphosphonate 5-triphosphate synthase subunit PhnH</fullName>
    </submittedName>
</protein>